<proteinExistence type="predicted"/>
<evidence type="ECO:0000313" key="3">
    <source>
        <dbReference type="Proteomes" id="UP001212152"/>
    </source>
</evidence>
<evidence type="ECO:0000313" key="2">
    <source>
        <dbReference type="EMBL" id="KAJ3180539.1"/>
    </source>
</evidence>
<evidence type="ECO:0000256" key="1">
    <source>
        <dbReference type="SAM" id="MobiDB-lite"/>
    </source>
</evidence>
<reference evidence="2" key="1">
    <citation type="submission" date="2020-05" db="EMBL/GenBank/DDBJ databases">
        <title>Phylogenomic resolution of chytrid fungi.</title>
        <authorList>
            <person name="Stajich J.E."/>
            <person name="Amses K."/>
            <person name="Simmons R."/>
            <person name="Seto K."/>
            <person name="Myers J."/>
            <person name="Bonds A."/>
            <person name="Quandt C.A."/>
            <person name="Barry K."/>
            <person name="Liu P."/>
            <person name="Grigoriev I."/>
            <person name="Longcore J.E."/>
            <person name="James T.Y."/>
        </authorList>
    </citation>
    <scope>NUCLEOTIDE SEQUENCE</scope>
    <source>
        <strain evidence="2">JEL0379</strain>
    </source>
</reference>
<gene>
    <name evidence="2" type="ORF">HDU87_002048</name>
</gene>
<name>A0AAD5TLZ8_9FUNG</name>
<feature type="region of interest" description="Disordered" evidence="1">
    <location>
        <begin position="64"/>
        <end position="90"/>
    </location>
</feature>
<feature type="compositionally biased region" description="Basic and acidic residues" evidence="1">
    <location>
        <begin position="64"/>
        <end position="82"/>
    </location>
</feature>
<protein>
    <submittedName>
        <fullName evidence="2">Uncharacterized protein</fullName>
    </submittedName>
</protein>
<dbReference type="Proteomes" id="UP001212152">
    <property type="component" value="Unassembled WGS sequence"/>
</dbReference>
<comment type="caution">
    <text evidence="2">The sequence shown here is derived from an EMBL/GenBank/DDBJ whole genome shotgun (WGS) entry which is preliminary data.</text>
</comment>
<organism evidence="2 3">
    <name type="scientific">Geranomyces variabilis</name>
    <dbReference type="NCBI Taxonomy" id="109894"/>
    <lineage>
        <taxon>Eukaryota</taxon>
        <taxon>Fungi</taxon>
        <taxon>Fungi incertae sedis</taxon>
        <taxon>Chytridiomycota</taxon>
        <taxon>Chytridiomycota incertae sedis</taxon>
        <taxon>Chytridiomycetes</taxon>
        <taxon>Spizellomycetales</taxon>
        <taxon>Powellomycetaceae</taxon>
        <taxon>Geranomyces</taxon>
    </lineage>
</organism>
<dbReference type="AlphaFoldDB" id="A0AAD5TLZ8"/>
<dbReference type="EMBL" id="JADGJQ010000016">
    <property type="protein sequence ID" value="KAJ3180539.1"/>
    <property type="molecule type" value="Genomic_DNA"/>
</dbReference>
<keyword evidence="3" id="KW-1185">Reference proteome</keyword>
<accession>A0AAD5TLZ8</accession>
<sequence>MGYTLPEGLAVVYDGEVRFVRVSNAAETFTPAAWTPRKTLTAATEYTLKTICRKFHLSRRYADADDGSRPAVDDGGLKKEGASDQVTLPE</sequence>